<gene>
    <name evidence="2" type="ORF">IRJ18_15630</name>
</gene>
<dbReference type="Gene3D" id="3.30.70.100">
    <property type="match status" value="1"/>
</dbReference>
<evidence type="ECO:0000313" key="2">
    <source>
        <dbReference type="EMBL" id="MBE9667804.1"/>
    </source>
</evidence>
<keyword evidence="2" id="KW-0503">Monooxygenase</keyword>
<evidence type="ECO:0000259" key="1">
    <source>
        <dbReference type="PROSITE" id="PS51725"/>
    </source>
</evidence>
<keyword evidence="3" id="KW-1185">Reference proteome</keyword>
<proteinExistence type="predicted"/>
<dbReference type="Pfam" id="PF03992">
    <property type="entry name" value="ABM"/>
    <property type="match status" value="1"/>
</dbReference>
<keyword evidence="2" id="KW-0560">Oxidoreductase</keyword>
<reference evidence="2 3" key="1">
    <citation type="submission" date="2020-10" db="EMBL/GenBank/DDBJ databases">
        <title>Mucilaginibacter mali sp. nov., isolated from rhizosphere soil of apple orchard.</title>
        <authorList>
            <person name="Lee J.-S."/>
            <person name="Kim H.S."/>
            <person name="Kim J.-S."/>
        </authorList>
    </citation>
    <scope>NUCLEOTIDE SEQUENCE [LARGE SCALE GENOMIC DNA]</scope>
    <source>
        <strain evidence="2 3">KCTC 23157</strain>
    </source>
</reference>
<dbReference type="GO" id="GO:0004497">
    <property type="term" value="F:monooxygenase activity"/>
    <property type="evidence" value="ECO:0007669"/>
    <property type="project" value="UniProtKB-KW"/>
</dbReference>
<evidence type="ECO:0000313" key="3">
    <source>
        <dbReference type="Proteomes" id="UP000632774"/>
    </source>
</evidence>
<dbReference type="PROSITE" id="PS51725">
    <property type="entry name" value="ABM"/>
    <property type="match status" value="1"/>
</dbReference>
<dbReference type="RefSeq" id="WP_194107246.1">
    <property type="nucleotide sequence ID" value="NZ_JADFFM010000002.1"/>
</dbReference>
<protein>
    <submittedName>
        <fullName evidence="2">Antibiotic biosynthesis monooxygenase</fullName>
    </submittedName>
</protein>
<dbReference type="InterPro" id="IPR007138">
    <property type="entry name" value="ABM_dom"/>
</dbReference>
<organism evidence="2 3">
    <name type="scientific">Mucilaginibacter boryungensis</name>
    <dbReference type="NCBI Taxonomy" id="768480"/>
    <lineage>
        <taxon>Bacteria</taxon>
        <taxon>Pseudomonadati</taxon>
        <taxon>Bacteroidota</taxon>
        <taxon>Sphingobacteriia</taxon>
        <taxon>Sphingobacteriales</taxon>
        <taxon>Sphingobacteriaceae</taxon>
        <taxon>Mucilaginibacter</taxon>
    </lineage>
</organism>
<sequence length="106" mass="12231">MNNDSKPVTVLITSRIKPGKMETAKFELEAIIKTVIERESACKDIGVYDNPDDPQQLQIIEKWDSKEIFLGRHMQEPHMIAFMKLAESFLDGKAEFTFWNEVLSMP</sequence>
<dbReference type="Proteomes" id="UP000632774">
    <property type="component" value="Unassembled WGS sequence"/>
</dbReference>
<accession>A0ABR9XL79</accession>
<name>A0ABR9XL79_9SPHI</name>
<dbReference type="SUPFAM" id="SSF54909">
    <property type="entry name" value="Dimeric alpha+beta barrel"/>
    <property type="match status" value="1"/>
</dbReference>
<dbReference type="InterPro" id="IPR011008">
    <property type="entry name" value="Dimeric_a/b-barrel"/>
</dbReference>
<dbReference type="EMBL" id="JADFFM010000002">
    <property type="protein sequence ID" value="MBE9667804.1"/>
    <property type="molecule type" value="Genomic_DNA"/>
</dbReference>
<feature type="domain" description="ABM" evidence="1">
    <location>
        <begin position="8"/>
        <end position="98"/>
    </location>
</feature>
<comment type="caution">
    <text evidence="2">The sequence shown here is derived from an EMBL/GenBank/DDBJ whole genome shotgun (WGS) entry which is preliminary data.</text>
</comment>